<gene>
    <name evidence="2" type="ORF">ACFSC9_21500</name>
</gene>
<evidence type="ECO:0000259" key="1">
    <source>
        <dbReference type="PROSITE" id="PS51186"/>
    </source>
</evidence>
<proteinExistence type="predicted"/>
<dbReference type="InterPro" id="IPR016181">
    <property type="entry name" value="Acyl_CoA_acyltransferase"/>
</dbReference>
<keyword evidence="2" id="KW-0012">Acyltransferase</keyword>
<organism evidence="2 3">
    <name type="scientific">Paenibacillus wenxiniae</name>
    <dbReference type="NCBI Taxonomy" id="1636843"/>
    <lineage>
        <taxon>Bacteria</taxon>
        <taxon>Bacillati</taxon>
        <taxon>Bacillota</taxon>
        <taxon>Bacilli</taxon>
        <taxon>Bacillales</taxon>
        <taxon>Paenibacillaceae</taxon>
        <taxon>Paenibacillus</taxon>
    </lineage>
</organism>
<name>A0ABW4RRJ6_9BACL</name>
<evidence type="ECO:0000313" key="3">
    <source>
        <dbReference type="Proteomes" id="UP001597233"/>
    </source>
</evidence>
<dbReference type="SUPFAM" id="SSF55729">
    <property type="entry name" value="Acyl-CoA N-acyltransferases (Nat)"/>
    <property type="match status" value="1"/>
</dbReference>
<feature type="domain" description="N-acetyltransferase" evidence="1">
    <location>
        <begin position="21"/>
        <end position="181"/>
    </location>
</feature>
<keyword evidence="3" id="KW-1185">Reference proteome</keyword>
<dbReference type="Pfam" id="PF00583">
    <property type="entry name" value="Acetyltransf_1"/>
    <property type="match status" value="1"/>
</dbReference>
<protein>
    <submittedName>
        <fullName evidence="2">GNAT family N-acetyltransferase</fullName>
        <ecNumber evidence="2">2.3.-.-</ecNumber>
    </submittedName>
</protein>
<keyword evidence="2" id="KW-0808">Transferase</keyword>
<dbReference type="EC" id="2.3.-.-" evidence="2"/>
<dbReference type="Proteomes" id="UP001597233">
    <property type="component" value="Unassembled WGS sequence"/>
</dbReference>
<dbReference type="PROSITE" id="PS51186">
    <property type="entry name" value="GNAT"/>
    <property type="match status" value="1"/>
</dbReference>
<dbReference type="InterPro" id="IPR000182">
    <property type="entry name" value="GNAT_dom"/>
</dbReference>
<dbReference type="EMBL" id="JBHUEH010000032">
    <property type="protein sequence ID" value="MFD1888063.1"/>
    <property type="molecule type" value="Genomic_DNA"/>
</dbReference>
<accession>A0ABW4RRJ6</accession>
<evidence type="ECO:0000313" key="2">
    <source>
        <dbReference type="EMBL" id="MFD1888063.1"/>
    </source>
</evidence>
<dbReference type="RefSeq" id="WP_347323668.1">
    <property type="nucleotide sequence ID" value="NZ_JBCGUH010000002.1"/>
</dbReference>
<reference evidence="3" key="1">
    <citation type="journal article" date="2019" name="Int. J. Syst. Evol. Microbiol.">
        <title>The Global Catalogue of Microorganisms (GCM) 10K type strain sequencing project: providing services to taxonomists for standard genome sequencing and annotation.</title>
        <authorList>
            <consortium name="The Broad Institute Genomics Platform"/>
            <consortium name="The Broad Institute Genome Sequencing Center for Infectious Disease"/>
            <person name="Wu L."/>
            <person name="Ma J."/>
        </authorList>
    </citation>
    <scope>NUCLEOTIDE SEQUENCE [LARGE SCALE GENOMIC DNA]</scope>
    <source>
        <strain evidence="3">CCUG 54950</strain>
    </source>
</reference>
<sequence length="181" mass="20788">MNFDAEPNVHLPISKKLPQSVRLERLQPRHLEQLLSFELPEDQHCFTALPIEVLEISIRDPERHPIVITADEQAVGFFVLHEGSGVSTYLSYTSTPSEQLMLLRALLIDHKQQGHGYARLAMEALRAFVKEHFPHIREIVLAVNVSNEPAQKLYVRTGFEDRSMRRPGVMGAQWIMHYVVE</sequence>
<dbReference type="Gene3D" id="3.40.630.30">
    <property type="match status" value="1"/>
</dbReference>
<dbReference type="GO" id="GO:0016746">
    <property type="term" value="F:acyltransferase activity"/>
    <property type="evidence" value="ECO:0007669"/>
    <property type="project" value="UniProtKB-KW"/>
</dbReference>
<comment type="caution">
    <text evidence="2">The sequence shown here is derived from an EMBL/GenBank/DDBJ whole genome shotgun (WGS) entry which is preliminary data.</text>
</comment>